<organism evidence="8 9">
    <name type="scientific">Phycomyces blakesleeanus</name>
    <dbReference type="NCBI Taxonomy" id="4837"/>
    <lineage>
        <taxon>Eukaryota</taxon>
        <taxon>Fungi</taxon>
        <taxon>Fungi incertae sedis</taxon>
        <taxon>Mucoromycota</taxon>
        <taxon>Mucoromycotina</taxon>
        <taxon>Mucoromycetes</taxon>
        <taxon>Mucorales</taxon>
        <taxon>Phycomycetaceae</taxon>
        <taxon>Phycomyces</taxon>
    </lineage>
</organism>
<dbReference type="PANTHER" id="PTHR12558">
    <property type="entry name" value="CELL DIVISION CYCLE 16,23,27"/>
    <property type="match status" value="1"/>
</dbReference>
<evidence type="ECO:0000313" key="9">
    <source>
        <dbReference type="Proteomes" id="UP001448207"/>
    </source>
</evidence>
<evidence type="ECO:0000256" key="6">
    <source>
        <dbReference type="ARBA" id="ARBA00023306"/>
    </source>
</evidence>
<dbReference type="SMART" id="SM00028">
    <property type="entry name" value="TPR"/>
    <property type="match status" value="7"/>
</dbReference>
<keyword evidence="6" id="KW-0131">Cell cycle</keyword>
<keyword evidence="4" id="KW-0833">Ubl conjugation pathway</keyword>
<accession>A0ABR3B8A7</accession>
<evidence type="ECO:0000256" key="7">
    <source>
        <dbReference type="PROSITE-ProRule" id="PRU00339"/>
    </source>
</evidence>
<evidence type="ECO:0000256" key="3">
    <source>
        <dbReference type="ARBA" id="ARBA00022776"/>
    </source>
</evidence>
<keyword evidence="5 7" id="KW-0802">TPR repeat</keyword>
<keyword evidence="9" id="KW-1185">Reference proteome</keyword>
<dbReference type="Pfam" id="PF12895">
    <property type="entry name" value="ANAPC3"/>
    <property type="match status" value="1"/>
</dbReference>
<gene>
    <name evidence="8" type="ORF">J3Q64DRAFT_1845536</name>
</gene>
<keyword evidence="2" id="KW-0677">Repeat</keyword>
<evidence type="ECO:0000256" key="2">
    <source>
        <dbReference type="ARBA" id="ARBA00022737"/>
    </source>
</evidence>
<evidence type="ECO:0000256" key="5">
    <source>
        <dbReference type="ARBA" id="ARBA00022803"/>
    </source>
</evidence>
<dbReference type="SUPFAM" id="SSF48452">
    <property type="entry name" value="TPR-like"/>
    <property type="match status" value="3"/>
</dbReference>
<evidence type="ECO:0000313" key="8">
    <source>
        <dbReference type="EMBL" id="KAL0092248.1"/>
    </source>
</evidence>
<dbReference type="PANTHER" id="PTHR12558:SF9">
    <property type="entry name" value="CELL DIVISION CYCLE PROTEIN 16 HOMOLOG"/>
    <property type="match status" value="1"/>
</dbReference>
<dbReference type="PROSITE" id="PS50005">
    <property type="entry name" value="TPR"/>
    <property type="match status" value="1"/>
</dbReference>
<feature type="repeat" description="TPR" evidence="7">
    <location>
        <begin position="582"/>
        <end position="615"/>
    </location>
</feature>
<dbReference type="Gene3D" id="1.25.40.10">
    <property type="entry name" value="Tetratricopeptide repeat domain"/>
    <property type="match status" value="1"/>
</dbReference>
<comment type="caution">
    <text evidence="8">The sequence shown here is derived from an EMBL/GenBank/DDBJ whole genome shotgun (WGS) entry which is preliminary data.</text>
</comment>
<proteinExistence type="predicted"/>
<reference evidence="8 9" key="1">
    <citation type="submission" date="2024-04" db="EMBL/GenBank/DDBJ databases">
        <title>Symmetric and asymmetric DNA N6-adenine methylation regulates different biological responses in Mucorales.</title>
        <authorList>
            <consortium name="Lawrence Berkeley National Laboratory"/>
            <person name="Lax C."/>
            <person name="Mondo S.J."/>
            <person name="Osorio-Concepcion M."/>
            <person name="Muszewska A."/>
            <person name="Corrochano-Luque M."/>
            <person name="Gutierrez G."/>
            <person name="Riley R."/>
            <person name="Lipzen A."/>
            <person name="Guo J."/>
            <person name="Hundley H."/>
            <person name="Amirebrahimi M."/>
            <person name="Ng V."/>
            <person name="Lorenzo-Gutierrez D."/>
            <person name="Binder U."/>
            <person name="Yang J."/>
            <person name="Song Y."/>
            <person name="Canovas D."/>
            <person name="Navarro E."/>
            <person name="Freitag M."/>
            <person name="Gabaldon T."/>
            <person name="Grigoriev I.V."/>
            <person name="Corrochano L.M."/>
            <person name="Nicolas F.E."/>
            <person name="Garre V."/>
        </authorList>
    </citation>
    <scope>NUCLEOTIDE SEQUENCE [LARGE SCALE GENOMIC DNA]</scope>
    <source>
        <strain evidence="8 9">L51</strain>
    </source>
</reference>
<dbReference type="InterPro" id="IPR011990">
    <property type="entry name" value="TPR-like_helical_dom_sf"/>
</dbReference>
<evidence type="ECO:0000256" key="4">
    <source>
        <dbReference type="ARBA" id="ARBA00022786"/>
    </source>
</evidence>
<keyword evidence="3" id="KW-0498">Mitosis</keyword>
<protein>
    <submittedName>
        <fullName evidence="8">Uncharacterized protein</fullName>
    </submittedName>
</protein>
<name>A0ABR3B8A7_PHYBL</name>
<dbReference type="Pfam" id="PF13181">
    <property type="entry name" value="TPR_8"/>
    <property type="match status" value="3"/>
</dbReference>
<sequence length="737" mass="85557">MTTPIHPSNQDCLSAFLDSPSENARHSLHHSPVSPITRRGANIQRGFPFSPQRNYQRSPQLSIPYSPQRNLQCSPQFQRITPGTPSNRVYSILTEQDHSFGRFVEPVSSHRISETSHSIIRSAPDPLQELYFSAMDSNSYETAIFYAEKMVVLSGSYEDIHKLATAYYQSRQYERTLALLNKERGLSRFFEVRYLAGLCAIALEKWQDALDYLGRSNPFPEEQEWDRSKSIRLEALMCCERGKVYLKTGNTQNAMQSFKDALHIDLRCVEALELMVQHKLMDEEAEWEFITTLPYEKHCGSHEEFFRSMYTMKIRRFSHISDIEEAQIKAERNFRLQNSVDFLRSKADTLLANSRFSDCLEVCQKIRREDPYYTHSIPTHATCLYELGMKSELYRLAQDLANTLQDDSVTWYTVGLYNLYIKDYAEAKYYFRYSVHYLLIFIFGNKQNYNPLVFLLNNCYYRVALASDKLMEKAWLGSGIASSYLHNYDAAIEEFTTCNELVTSSHLPYMYIGKQYMSLGDMDNALDNLSKSYDMCKTDPFLLVELAVYYINKKDYIGALEYLRKALALSYNRQGPMSQMWEALWCNFGHTYRYLKEYDRAFNCFELAMSYNQNNPDIYTSMGIICHIKNDFGNAILHYQKAFEIGKNKNFIKEFLNKALSHYSKQLSTQQNIPALTPSNRFNIGQVSEPTGDQLEKFVEEEYNVAIGKTNAMDSEFAERSFCDDSSAQMDNIILDD</sequence>
<dbReference type="Proteomes" id="UP001448207">
    <property type="component" value="Unassembled WGS sequence"/>
</dbReference>
<dbReference type="InterPro" id="IPR019734">
    <property type="entry name" value="TPR_rpt"/>
</dbReference>
<dbReference type="EMBL" id="JBCLYO010000002">
    <property type="protein sequence ID" value="KAL0092248.1"/>
    <property type="molecule type" value="Genomic_DNA"/>
</dbReference>
<keyword evidence="1" id="KW-0132">Cell division</keyword>
<evidence type="ECO:0000256" key="1">
    <source>
        <dbReference type="ARBA" id="ARBA00022618"/>
    </source>
</evidence>